<dbReference type="AlphaFoldDB" id="A0AAE3ZQ73"/>
<evidence type="ECO:0000256" key="2">
    <source>
        <dbReference type="SAM" id="MobiDB-lite"/>
    </source>
</evidence>
<evidence type="ECO:0000256" key="3">
    <source>
        <dbReference type="SAM" id="Phobius"/>
    </source>
</evidence>
<keyword evidence="1" id="KW-0067">ATP-binding</keyword>
<keyword evidence="1" id="KW-0547">Nucleotide-binding</keyword>
<dbReference type="InterPro" id="IPR027417">
    <property type="entry name" value="P-loop_NTPase"/>
</dbReference>
<accession>A0AAE3ZQ73</accession>
<feature type="binding site" evidence="1">
    <location>
        <begin position="282"/>
        <end position="289"/>
    </location>
    <ligand>
        <name>ATP</name>
        <dbReference type="ChEBI" id="CHEBI:30616"/>
    </ligand>
</feature>
<keyword evidence="3" id="KW-1133">Transmembrane helix</keyword>
<dbReference type="PROSITE" id="PS50901">
    <property type="entry name" value="FTSK"/>
    <property type="match status" value="1"/>
</dbReference>
<dbReference type="GO" id="GO:0005524">
    <property type="term" value="F:ATP binding"/>
    <property type="evidence" value="ECO:0007669"/>
    <property type="project" value="UniProtKB-UniRule"/>
</dbReference>
<dbReference type="EMBL" id="JAVDYC010000001">
    <property type="protein sequence ID" value="MDR7322944.1"/>
    <property type="molecule type" value="Genomic_DNA"/>
</dbReference>
<feature type="transmembrane region" description="Helical" evidence="3">
    <location>
        <begin position="21"/>
        <end position="46"/>
    </location>
</feature>
<gene>
    <name evidence="5" type="ORF">J2S44_003194</name>
</gene>
<feature type="compositionally biased region" description="Low complexity" evidence="2">
    <location>
        <begin position="519"/>
        <end position="530"/>
    </location>
</feature>
<organism evidence="5 6">
    <name type="scientific">Catenuloplanes niger</name>
    <dbReference type="NCBI Taxonomy" id="587534"/>
    <lineage>
        <taxon>Bacteria</taxon>
        <taxon>Bacillati</taxon>
        <taxon>Actinomycetota</taxon>
        <taxon>Actinomycetes</taxon>
        <taxon>Micromonosporales</taxon>
        <taxon>Micromonosporaceae</taxon>
        <taxon>Catenuloplanes</taxon>
    </lineage>
</organism>
<feature type="region of interest" description="Disordered" evidence="2">
    <location>
        <begin position="509"/>
        <end position="563"/>
    </location>
</feature>
<protein>
    <recommendedName>
        <fullName evidence="4">FtsK domain-containing protein</fullName>
    </recommendedName>
</protein>
<feature type="compositionally biased region" description="Acidic residues" evidence="2">
    <location>
        <begin position="531"/>
        <end position="542"/>
    </location>
</feature>
<dbReference type="Gene3D" id="3.40.50.300">
    <property type="entry name" value="P-loop containing nucleotide triphosphate hydrolases"/>
    <property type="match status" value="1"/>
</dbReference>
<dbReference type="RefSeq" id="WP_310414072.1">
    <property type="nucleotide sequence ID" value="NZ_JAVDYC010000001.1"/>
</dbReference>
<comment type="caution">
    <text evidence="5">The sequence shown here is derived from an EMBL/GenBank/DDBJ whole genome shotgun (WGS) entry which is preliminary data.</text>
</comment>
<dbReference type="Proteomes" id="UP001183629">
    <property type="component" value="Unassembled WGS sequence"/>
</dbReference>
<dbReference type="InterPro" id="IPR002543">
    <property type="entry name" value="FtsK_dom"/>
</dbReference>
<keyword evidence="6" id="KW-1185">Reference proteome</keyword>
<evidence type="ECO:0000256" key="1">
    <source>
        <dbReference type="PROSITE-ProRule" id="PRU00289"/>
    </source>
</evidence>
<evidence type="ECO:0000259" key="4">
    <source>
        <dbReference type="PROSITE" id="PS50901"/>
    </source>
</evidence>
<feature type="domain" description="FtsK" evidence="4">
    <location>
        <begin position="257"/>
        <end position="440"/>
    </location>
</feature>
<dbReference type="GO" id="GO:0003677">
    <property type="term" value="F:DNA binding"/>
    <property type="evidence" value="ECO:0007669"/>
    <property type="project" value="InterPro"/>
</dbReference>
<evidence type="ECO:0000313" key="6">
    <source>
        <dbReference type="Proteomes" id="UP001183629"/>
    </source>
</evidence>
<proteinExistence type="predicted"/>
<evidence type="ECO:0000313" key="5">
    <source>
        <dbReference type="EMBL" id="MDR7322944.1"/>
    </source>
</evidence>
<keyword evidence="3" id="KW-0472">Membrane</keyword>
<dbReference type="SUPFAM" id="SSF52540">
    <property type="entry name" value="P-loop containing nucleoside triphosphate hydrolases"/>
    <property type="match status" value="1"/>
</dbReference>
<feature type="transmembrane region" description="Helical" evidence="3">
    <location>
        <begin position="58"/>
        <end position="79"/>
    </location>
</feature>
<reference evidence="5 6" key="1">
    <citation type="submission" date="2023-07" db="EMBL/GenBank/DDBJ databases">
        <title>Sequencing the genomes of 1000 actinobacteria strains.</title>
        <authorList>
            <person name="Klenk H.-P."/>
        </authorList>
    </citation>
    <scope>NUCLEOTIDE SEQUENCE [LARGE SCALE GENOMIC DNA]</scope>
    <source>
        <strain evidence="5 6">DSM 44711</strain>
    </source>
</reference>
<feature type="transmembrane region" description="Helical" evidence="3">
    <location>
        <begin position="115"/>
        <end position="133"/>
    </location>
</feature>
<keyword evidence="3" id="KW-0812">Transmembrane</keyword>
<name>A0AAE3ZQ73_9ACTN</name>
<sequence length="670" mass="71686">MGRRTYSLNVARGAASEMQNNLWAYVIPPVAAVANLILSGVLSLVWGAYADADTWQTAWRSGLILVCAAAIVATTWAVGRARKIELRFASLLMSSGSCVGLFVLTFRGWTRDSVMVYLIVMACASVLLALTKLMRGNGDDARTGLFGELGERVKELQDIGATTRPRVMDGRIVTDTAMVPGADFGALAKPEVRTAIASALDVPAGGVRMVANRNSPRTGRIEVSPVDMLDNPPAWPGLSAVGGSIADPIRLAVYQTGKPLPLLLPGDPAAGRNAVGVLILLGQSGSGKTEFQLFLAAEARSRRDAEVVYIDARKGKQLPAPFRNSMHLMITDTGEAEDYLANLIPDVSRRADQMGAHGHEQWTAGCPQCPKFKVVIVDEASKFIIEAEEDLVELAESIRSVGIFMLLGVQRATGDRMPTSVRSTTGGAICMGVKDAAEGARVLSEETIASGADPGWKNSKPGALYAEIPGTDPDDWSLPARTFKPDRDAVIGELVAYLTAIGEYVATADQPDTSRDAGEPAAPVPAGEPGEVADDDDDDDPECPPLPIDPECEPDPDPRIPLTVPNRRRIDLTIEPETDQRFTPLQIREIMRQAIVQHRDAGVRQIKPSSFAQVVEVIGEEGLRPPTITKILGEFCEPDRGPLLRKAADRGVYVILDDPAPQPALVGAAT</sequence>